<dbReference type="Pfam" id="PF02515">
    <property type="entry name" value="CoA_transf_3"/>
    <property type="match status" value="1"/>
</dbReference>
<feature type="region of interest" description="Disordered" evidence="1">
    <location>
        <begin position="227"/>
        <end position="248"/>
    </location>
</feature>
<evidence type="ECO:0000313" key="3">
    <source>
        <dbReference type="Proteomes" id="UP000253509"/>
    </source>
</evidence>
<evidence type="ECO:0000256" key="1">
    <source>
        <dbReference type="SAM" id="MobiDB-lite"/>
    </source>
</evidence>
<proteinExistence type="predicted"/>
<dbReference type="GO" id="GO:0016740">
    <property type="term" value="F:transferase activity"/>
    <property type="evidence" value="ECO:0007669"/>
    <property type="project" value="UniProtKB-KW"/>
</dbReference>
<dbReference type="SUPFAM" id="SSF89796">
    <property type="entry name" value="CoA-transferase family III (CaiB/BaiF)"/>
    <property type="match status" value="2"/>
</dbReference>
<keyword evidence="2" id="KW-0808">Transferase</keyword>
<gene>
    <name evidence="2" type="ORF">DFO65_11217</name>
</gene>
<dbReference type="Gene3D" id="3.40.50.10540">
    <property type="entry name" value="Crotonobetainyl-coa:carnitine coa-transferase, domain 1"/>
    <property type="match status" value="1"/>
</dbReference>
<dbReference type="AlphaFoldDB" id="A0A366IEA2"/>
<dbReference type="PANTHER" id="PTHR48228">
    <property type="entry name" value="SUCCINYL-COA--D-CITRAMALATE COA-TRANSFERASE"/>
    <property type="match status" value="1"/>
</dbReference>
<organism evidence="2 3">
    <name type="scientific">Brevibacterium celere</name>
    <dbReference type="NCBI Taxonomy" id="225845"/>
    <lineage>
        <taxon>Bacteria</taxon>
        <taxon>Bacillati</taxon>
        <taxon>Actinomycetota</taxon>
        <taxon>Actinomycetes</taxon>
        <taxon>Micrococcales</taxon>
        <taxon>Brevibacteriaceae</taxon>
        <taxon>Brevibacterium</taxon>
    </lineage>
</organism>
<dbReference type="EMBL" id="QNSB01000012">
    <property type="protein sequence ID" value="RBP69483.1"/>
    <property type="molecule type" value="Genomic_DNA"/>
</dbReference>
<dbReference type="PANTHER" id="PTHR48228:SF4">
    <property type="entry name" value="BLR3030 PROTEIN"/>
    <property type="match status" value="1"/>
</dbReference>
<keyword evidence="3" id="KW-1185">Reference proteome</keyword>
<protein>
    <submittedName>
        <fullName evidence="2">CoA transferase family III</fullName>
    </submittedName>
</protein>
<dbReference type="InterPro" id="IPR050509">
    <property type="entry name" value="CoA-transferase_III"/>
</dbReference>
<name>A0A366IEA2_9MICO</name>
<comment type="caution">
    <text evidence="2">The sequence shown here is derived from an EMBL/GenBank/DDBJ whole genome shotgun (WGS) entry which is preliminary data.</text>
</comment>
<dbReference type="InterPro" id="IPR023606">
    <property type="entry name" value="CoA-Trfase_III_dom_1_sf"/>
</dbReference>
<dbReference type="InterPro" id="IPR003673">
    <property type="entry name" value="CoA-Trfase_fam_III"/>
</dbReference>
<sequence length="523" mass="55301">MMDEQSTKHSTGAEGTLVPAGGVGLVTGEGRAALHHVGAAVASTLALTADELARIAPPTGLPIWTSNLRVGELAVDSVALASLAMTLVAEDRKATGGRDHRVRVDASRVQASFGSHLVLRIDGEPPAVWAPLSGFWQASDGWVRTHGNYPHHARRILILLGLPDDAEKFAVADAIRAWPALELEEQAARSGALALAVRDIEEWHRHPQFAHIGSAPVLGFATHAGAEPRSWKNEGPRPWKRGRPQPWRTTGSLPLSGVRVLDLTRVIAGPVATRDLALAGAEVLRIDSPDLPEPEWQHFDTGQGKSTTLLDLRDRGNREVFERLLEDADVVVHGYRPSTLAAFGLDPEELLERHPGLVVAQLSAWGTEGPWGRRRGFDSLVQAACGIAVAESDDGGQTPGALPVQALDHSSGHFLAAAIATALRRQRAHGGSFAVSISLARIGHELLAAGSAVAWSGPDHPNEPGQPTALPSTVVPVATTAGTTVSVECAPPVLDFPGAPTDYPTPLHPWGSDPAAWSDDGLD</sequence>
<reference evidence="2 3" key="1">
    <citation type="submission" date="2018-06" db="EMBL/GenBank/DDBJ databases">
        <title>Freshwater and sediment microbial communities from various areas in North America, analyzing microbe dynamics in response to fracking.</title>
        <authorList>
            <person name="Lamendella R."/>
        </authorList>
    </citation>
    <scope>NUCLEOTIDE SEQUENCE [LARGE SCALE GENOMIC DNA]</scope>
    <source>
        <strain evidence="2 3">3b_TX</strain>
    </source>
</reference>
<dbReference type="Proteomes" id="UP000253509">
    <property type="component" value="Unassembled WGS sequence"/>
</dbReference>
<evidence type="ECO:0000313" key="2">
    <source>
        <dbReference type="EMBL" id="RBP69483.1"/>
    </source>
</evidence>
<accession>A0A366IEA2</accession>